<organism evidence="12 13">
    <name type="scientific">Bagarius yarrelli</name>
    <name type="common">Goonch</name>
    <name type="synonym">Bagrus yarrelli</name>
    <dbReference type="NCBI Taxonomy" id="175774"/>
    <lineage>
        <taxon>Eukaryota</taxon>
        <taxon>Metazoa</taxon>
        <taxon>Chordata</taxon>
        <taxon>Craniata</taxon>
        <taxon>Vertebrata</taxon>
        <taxon>Euteleostomi</taxon>
        <taxon>Actinopterygii</taxon>
        <taxon>Neopterygii</taxon>
        <taxon>Teleostei</taxon>
        <taxon>Ostariophysi</taxon>
        <taxon>Siluriformes</taxon>
        <taxon>Sisoridae</taxon>
        <taxon>Sisorinae</taxon>
        <taxon>Bagarius</taxon>
    </lineage>
</organism>
<dbReference type="EMBL" id="VCAZ01000003">
    <property type="protein sequence ID" value="TSK16217.1"/>
    <property type="molecule type" value="Genomic_DNA"/>
</dbReference>
<evidence type="ECO:0000256" key="3">
    <source>
        <dbReference type="ARBA" id="ARBA00007848"/>
    </source>
</evidence>
<keyword evidence="5" id="KW-0963">Cytoplasm</keyword>
<keyword evidence="13" id="KW-1185">Reference proteome</keyword>
<dbReference type="PANTHER" id="PTHR10654:SF19">
    <property type="entry name" value="CAS SCAFFOLDING PROTEIN FAMILY MEMBER 4"/>
    <property type="match status" value="1"/>
</dbReference>
<proteinExistence type="inferred from homology"/>
<evidence type="ECO:0000259" key="11">
    <source>
        <dbReference type="PROSITE" id="PS50002"/>
    </source>
</evidence>
<dbReference type="GO" id="GO:0007169">
    <property type="term" value="P:cell surface receptor protein tyrosine kinase signaling pathway"/>
    <property type="evidence" value="ECO:0007669"/>
    <property type="project" value="TreeGrafter"/>
</dbReference>
<evidence type="ECO:0000256" key="2">
    <source>
        <dbReference type="ARBA" id="ARBA00004496"/>
    </source>
</evidence>
<evidence type="ECO:0000256" key="1">
    <source>
        <dbReference type="ARBA" id="ARBA00004246"/>
    </source>
</evidence>
<dbReference type="InterPro" id="IPR037362">
    <property type="entry name" value="CAS_fam"/>
</dbReference>
<dbReference type="Gene3D" id="1.20.120.230">
    <property type="entry name" value="Alpha-catenin/vinculin-like"/>
    <property type="match status" value="1"/>
</dbReference>
<dbReference type="PROSITE" id="PS50002">
    <property type="entry name" value="SH3"/>
    <property type="match status" value="1"/>
</dbReference>
<reference evidence="12 13" key="1">
    <citation type="journal article" date="2019" name="Genome Biol. Evol.">
        <title>Whole-Genome Sequencing of the Giant Devil Catfish, Bagarius yarrelli.</title>
        <authorList>
            <person name="Jiang W."/>
            <person name="Lv Y."/>
            <person name="Cheng L."/>
            <person name="Yang K."/>
            <person name="Chao B."/>
            <person name="Wang X."/>
            <person name="Li Y."/>
            <person name="Pan X."/>
            <person name="You X."/>
            <person name="Zhang Y."/>
            <person name="Yang J."/>
            <person name="Li J."/>
            <person name="Zhang X."/>
            <person name="Liu S."/>
            <person name="Sun C."/>
            <person name="Yang J."/>
            <person name="Shi Q."/>
        </authorList>
    </citation>
    <scope>NUCLEOTIDE SEQUENCE [LARGE SCALE GENOMIC DNA]</scope>
    <source>
        <strain evidence="12">JWS20170419001</strain>
        <tissue evidence="12">Muscle</tissue>
    </source>
</reference>
<dbReference type="FunFam" id="2.30.30.40:FF:000009">
    <property type="entry name" value="Breast cancer anti-estrogen resistance 1"/>
    <property type="match status" value="1"/>
</dbReference>
<comment type="caution">
    <text evidence="12">The sequence shown here is derived from an EMBL/GenBank/DDBJ whole genome shotgun (WGS) entry which is preliminary data.</text>
</comment>
<dbReference type="Proteomes" id="UP000319801">
    <property type="component" value="Unassembled WGS sequence"/>
</dbReference>
<dbReference type="InterPro" id="IPR038319">
    <property type="entry name" value="Serine_rich_sf"/>
</dbReference>
<evidence type="ECO:0000313" key="13">
    <source>
        <dbReference type="Proteomes" id="UP000319801"/>
    </source>
</evidence>
<dbReference type="Pfam" id="PF08824">
    <property type="entry name" value="Serine_rich"/>
    <property type="match status" value="1"/>
</dbReference>
<dbReference type="GO" id="GO:0005925">
    <property type="term" value="C:focal adhesion"/>
    <property type="evidence" value="ECO:0007669"/>
    <property type="project" value="UniProtKB-SubCell"/>
</dbReference>
<keyword evidence="7" id="KW-0130">Cell adhesion</keyword>
<comment type="similarity">
    <text evidence="3">Belongs to the CAS family.</text>
</comment>
<dbReference type="GO" id="GO:0016477">
    <property type="term" value="P:cell migration"/>
    <property type="evidence" value="ECO:0007669"/>
    <property type="project" value="TreeGrafter"/>
</dbReference>
<dbReference type="InterPro" id="IPR001452">
    <property type="entry name" value="SH3_domain"/>
</dbReference>
<evidence type="ECO:0000256" key="4">
    <source>
        <dbReference type="ARBA" id="ARBA00022443"/>
    </source>
</evidence>
<dbReference type="FunFam" id="1.20.120.830:FF:000001">
    <property type="entry name" value="BCAR1 scaffold protein, Cas family member"/>
    <property type="match status" value="1"/>
</dbReference>
<evidence type="ECO:0000313" key="12">
    <source>
        <dbReference type="EMBL" id="TSK16217.1"/>
    </source>
</evidence>
<feature type="region of interest" description="Disordered" evidence="10">
    <location>
        <begin position="581"/>
        <end position="609"/>
    </location>
</feature>
<keyword evidence="6" id="KW-0597">Phosphoprotein</keyword>
<sequence>MADPDVVAAPYSLYTGLRRYDFRCCKDLFLATKNLDNKTVLAKALYDNTAESPDELAFHKGDVVVVIEQKVEGSVGWWKCSVHGREGLAPANRLQLLSPSESIYQIPRPAEASPTYEVMEQGNKMVHAGFSPSADTYVVPTLGRKGSLYTPPTPRPLLRKSSTFTQKRYEIGHNSIITQSEIYDVPPTPAKDPNYDIPVPSKSETQKTFASSYNTLPNPQRCERIYDVPVAKEMPIRACGSFGTVPSKGACSKNDIFDIPPSHVRPAAVTGGCLYDIPRCIEKAESIPKEKECIYDVPPSIKKKEFNLNTITTPNQKVTNSSHSKNVSKPLEYRCKSGPRTDHPCGHPSWGRQIMLARELQVRGAITIESNVKNDKEVFVSENQRNSTVSTTSDTSSSSRSSCDSMMFGSSSPEPLREITLSPEEAAQRLLQLQEAVFRAVHKLMDFVSSRWRSREHLGQHLQEIHTASEDVANSVMSFLNFALDIRGNAQRLTDCNLQARLHKQLSVVEDSGLIVQTSVDDLDASDWPLDVLAQDSGQPQTPDQLDRLVMVARTLPEDIKRLVSIINANSKLLFKNSSKEPEIQINTSPPHVRKNVGKNDLLSEKEGDDDYVQLQTKTEFEKQQQREEKSNTKLETNPDNEVKQASKPEPTCSESTSQQPCKPVISDHCRLYFGAIKKAIAVFVTSLEEHHPPEKFISHSKLVIMVGQRLIDALFSQAQGREDSQELLYKSNHLCALLKQLAVATKKAALHFPDQAAIKEAKNFAKELAQRAQQFRTSLDK</sequence>
<dbReference type="GO" id="GO:0007155">
    <property type="term" value="P:cell adhesion"/>
    <property type="evidence" value="ECO:0007669"/>
    <property type="project" value="UniProtKB-KW"/>
</dbReference>
<keyword evidence="8" id="KW-0965">Cell junction</keyword>
<dbReference type="GO" id="GO:0005737">
    <property type="term" value="C:cytoplasm"/>
    <property type="evidence" value="ECO:0007669"/>
    <property type="project" value="UniProtKB-SubCell"/>
</dbReference>
<comment type="subcellular location">
    <subcellularLocation>
        <location evidence="1">Cell junction</location>
        <location evidence="1">Focal adhesion</location>
    </subcellularLocation>
    <subcellularLocation>
        <location evidence="2">Cytoplasm</location>
    </subcellularLocation>
</comment>
<dbReference type="PRINTS" id="PR00452">
    <property type="entry name" value="SH3DOMAIN"/>
</dbReference>
<protein>
    <submittedName>
        <fullName evidence="12">Cas scaffolding protein family member 4</fullName>
    </submittedName>
</protein>
<dbReference type="InterPro" id="IPR014928">
    <property type="entry name" value="Serine_rich_dom"/>
</dbReference>
<dbReference type="SUPFAM" id="SSF50044">
    <property type="entry name" value="SH3-domain"/>
    <property type="match status" value="1"/>
</dbReference>
<dbReference type="InterPro" id="IPR021901">
    <property type="entry name" value="CAS_C"/>
</dbReference>
<keyword evidence="4 9" id="KW-0728">SH3 domain</keyword>
<dbReference type="GO" id="GO:0005886">
    <property type="term" value="C:plasma membrane"/>
    <property type="evidence" value="ECO:0007669"/>
    <property type="project" value="TreeGrafter"/>
</dbReference>
<evidence type="ECO:0000256" key="5">
    <source>
        <dbReference type="ARBA" id="ARBA00022490"/>
    </source>
</evidence>
<evidence type="ECO:0000256" key="9">
    <source>
        <dbReference type="PROSITE-ProRule" id="PRU00192"/>
    </source>
</evidence>
<evidence type="ECO:0000256" key="7">
    <source>
        <dbReference type="ARBA" id="ARBA00022889"/>
    </source>
</evidence>
<evidence type="ECO:0000256" key="6">
    <source>
        <dbReference type="ARBA" id="ARBA00022553"/>
    </source>
</evidence>
<name>A0A556TK51_BAGYA</name>
<evidence type="ECO:0000256" key="10">
    <source>
        <dbReference type="SAM" id="MobiDB-lite"/>
    </source>
</evidence>
<evidence type="ECO:0000256" key="8">
    <source>
        <dbReference type="ARBA" id="ARBA00022949"/>
    </source>
</evidence>
<feature type="region of interest" description="Disordered" evidence="10">
    <location>
        <begin position="383"/>
        <end position="415"/>
    </location>
</feature>
<dbReference type="InterPro" id="IPR036028">
    <property type="entry name" value="SH3-like_dom_sf"/>
</dbReference>
<dbReference type="SMART" id="SM00326">
    <property type="entry name" value="SH3"/>
    <property type="match status" value="1"/>
</dbReference>
<feature type="domain" description="SH3" evidence="11">
    <location>
        <begin position="37"/>
        <end position="99"/>
    </location>
</feature>
<dbReference type="PANTHER" id="PTHR10654">
    <property type="entry name" value="CAS SCAFFOLDING PROTEIN"/>
    <property type="match status" value="1"/>
</dbReference>
<feature type="compositionally biased region" description="Low complexity" evidence="10">
    <location>
        <begin position="387"/>
        <end position="412"/>
    </location>
</feature>
<feature type="compositionally biased region" description="Basic and acidic residues" evidence="10">
    <location>
        <begin position="621"/>
        <end position="633"/>
    </location>
</feature>
<gene>
    <name evidence="12" type="ORF">Baya_1088</name>
</gene>
<dbReference type="Gene3D" id="2.30.30.40">
    <property type="entry name" value="SH3 Domains"/>
    <property type="match status" value="1"/>
</dbReference>
<dbReference type="OrthoDB" id="5983572at2759"/>
<dbReference type="CDD" id="cd11844">
    <property type="entry name" value="SH3_CAS"/>
    <property type="match status" value="1"/>
</dbReference>
<feature type="region of interest" description="Disordered" evidence="10">
    <location>
        <begin position="621"/>
        <end position="662"/>
    </location>
</feature>
<dbReference type="Pfam" id="PF12026">
    <property type="entry name" value="CAS_C"/>
    <property type="match status" value="1"/>
</dbReference>
<accession>A0A556TK51</accession>
<dbReference type="Gene3D" id="1.20.120.830">
    <property type="entry name" value="Serine-rich domain"/>
    <property type="match status" value="1"/>
</dbReference>
<dbReference type="Pfam" id="PF00018">
    <property type="entry name" value="SH3_1"/>
    <property type="match status" value="1"/>
</dbReference>
<dbReference type="AlphaFoldDB" id="A0A556TK51"/>